<protein>
    <submittedName>
        <fullName evidence="2">Amino acid transporter</fullName>
    </submittedName>
</protein>
<feature type="transmembrane region" description="Helical" evidence="1">
    <location>
        <begin position="181"/>
        <end position="200"/>
    </location>
</feature>
<keyword evidence="1" id="KW-1133">Transmembrane helix</keyword>
<evidence type="ECO:0000313" key="3">
    <source>
        <dbReference type="EMBL" id="UQW81251.1"/>
    </source>
</evidence>
<dbReference type="RefSeq" id="WP_099090487.1">
    <property type="nucleotide sequence ID" value="NZ_CP093217.1"/>
</dbReference>
<dbReference type="Proteomes" id="UP000223828">
    <property type="component" value="Unassembled WGS sequence"/>
</dbReference>
<evidence type="ECO:0000313" key="4">
    <source>
        <dbReference type="Proteomes" id="UP000223828"/>
    </source>
</evidence>
<dbReference type="OrthoDB" id="2414117at2"/>
<evidence type="ECO:0000313" key="5">
    <source>
        <dbReference type="Proteomes" id="UP001056588"/>
    </source>
</evidence>
<sequence>MALYKNIFMNLISKKSVWLLFIIGLYPLLILLTSLLPTNFMQISGEKNGLYGLDFFTAILSTQYQFVIPLILMAYFVSVIFYEEFISGRLIFFKDINRTKLLNSKLIALLSVYTIYFVILFLSSEFLFYAYLVHFDYASNKFLPNELTTTLNDLLIIISTILSSFISVYLAIMLSMKFSTGFTILGVIFSFMLISISPMVKGLDIFFPAGYTNAHHLYNFGINLSIMLIITMIYCSVFYFISRTIFNKLEY</sequence>
<dbReference type="EMBL" id="CP093217">
    <property type="protein sequence ID" value="UQW81251.1"/>
    <property type="molecule type" value="Genomic_DNA"/>
</dbReference>
<feature type="transmembrane region" description="Helical" evidence="1">
    <location>
        <begin position="154"/>
        <end position="174"/>
    </location>
</feature>
<reference evidence="2" key="1">
    <citation type="journal article" date="2017" name="Appl. Environ. Microbiol.">
        <title>Staphylococcus edaphicus sp. nov., isolated in Antarctica, harbours mecC gene and genomic islands with suspected role in adaptation to extreme environment.</title>
        <authorList>
            <person name="Pantucek R."/>
            <person name="Sedlacek I."/>
            <person name="Indrakova A."/>
            <person name="Vrbovska V."/>
            <person name="Maslanova I."/>
            <person name="Kovarovic V."/>
            <person name="Svec P."/>
            <person name="Kralova S."/>
            <person name="Kristofova L."/>
            <person name="Keklakova J."/>
            <person name="Petras P."/>
            <person name="Doskar J."/>
        </authorList>
    </citation>
    <scope>NUCLEOTIDE SEQUENCE</scope>
    <source>
        <strain evidence="2">CCM 8730</strain>
    </source>
</reference>
<evidence type="ECO:0000256" key="1">
    <source>
        <dbReference type="SAM" id="Phobius"/>
    </source>
</evidence>
<reference evidence="3" key="4">
    <citation type="submission" date="2022-03" db="EMBL/GenBank/DDBJ databases">
        <title>Complete Genome Sequence of Staphylococcus edaphicus strain CCM 8731.</title>
        <authorList>
            <person name="Rimmer C.O."/>
            <person name="Thomas J.C."/>
        </authorList>
    </citation>
    <scope>NUCLEOTIDE SEQUENCE</scope>
    <source>
        <strain evidence="3">CCM 8731</strain>
    </source>
</reference>
<proteinExistence type="predicted"/>
<accession>A0A2C6WM28</accession>
<feature type="transmembrane region" description="Helical" evidence="1">
    <location>
        <begin position="16"/>
        <end position="36"/>
    </location>
</feature>
<dbReference type="EMBL" id="MRZN01000012">
    <property type="protein sequence ID" value="PHK49429.1"/>
    <property type="molecule type" value="Genomic_DNA"/>
</dbReference>
<gene>
    <name evidence="2" type="ORF">BTJ66_08205</name>
    <name evidence="3" type="ORF">MNY58_11810</name>
</gene>
<keyword evidence="1" id="KW-0472">Membrane</keyword>
<feature type="transmembrane region" description="Helical" evidence="1">
    <location>
        <begin position="106"/>
        <end position="134"/>
    </location>
</feature>
<keyword evidence="1" id="KW-0812">Transmembrane</keyword>
<organism evidence="2 4">
    <name type="scientific">Staphylococcus edaphicus</name>
    <dbReference type="NCBI Taxonomy" id="1955013"/>
    <lineage>
        <taxon>Bacteria</taxon>
        <taxon>Bacillati</taxon>
        <taxon>Bacillota</taxon>
        <taxon>Bacilli</taxon>
        <taxon>Bacillales</taxon>
        <taxon>Staphylococcaceae</taxon>
        <taxon>Staphylococcus</taxon>
    </lineage>
</organism>
<dbReference type="AlphaFoldDB" id="A0A2C6WM28"/>
<keyword evidence="5" id="KW-1185">Reference proteome</keyword>
<name>A0A2C6WM28_9STAP</name>
<feature type="transmembrane region" description="Helical" evidence="1">
    <location>
        <begin position="66"/>
        <end position="85"/>
    </location>
</feature>
<feature type="transmembrane region" description="Helical" evidence="1">
    <location>
        <begin position="220"/>
        <end position="241"/>
    </location>
</feature>
<reference evidence="2" key="3">
    <citation type="submission" date="2017-10" db="EMBL/GenBank/DDBJ databases">
        <authorList>
            <person name="Vrbovska V."/>
            <person name="Kovarovic V."/>
            <person name="Indrakova A."/>
        </authorList>
    </citation>
    <scope>NUCLEOTIDE SEQUENCE</scope>
    <source>
        <strain evidence="2">CCM 8730</strain>
    </source>
</reference>
<dbReference type="Proteomes" id="UP001056588">
    <property type="component" value="Chromosome"/>
</dbReference>
<reference evidence="4" key="2">
    <citation type="submission" date="2017-10" db="EMBL/GenBank/DDBJ databases">
        <title>Staphylococcus edaphicus sp. nov., isolated in Antarctica, harbouring mecC gene and genomic islands essential in adaptation to extreme environment.</title>
        <authorList>
            <person name="Pantucek R."/>
            <person name="Sedlacek I."/>
            <person name="Indrakova A."/>
            <person name="Vrbovska V."/>
            <person name="Maslanova I."/>
            <person name="Kovarovic V."/>
            <person name="Svec P."/>
            <person name="Kralova S."/>
            <person name="Kristofova L."/>
            <person name="Keklakova J."/>
            <person name="Petras P."/>
            <person name="Doskar J."/>
        </authorList>
    </citation>
    <scope>NUCLEOTIDE SEQUENCE [LARGE SCALE GENOMIC DNA]</scope>
    <source>
        <strain evidence="4">CCM 5085</strain>
    </source>
</reference>
<evidence type="ECO:0000313" key="2">
    <source>
        <dbReference type="EMBL" id="PHK49429.1"/>
    </source>
</evidence>